<feature type="non-terminal residue" evidence="2">
    <location>
        <position position="1"/>
    </location>
</feature>
<proteinExistence type="predicted"/>
<organism evidence="2 3">
    <name type="scientific">Symbiodinium necroappetens</name>
    <dbReference type="NCBI Taxonomy" id="1628268"/>
    <lineage>
        <taxon>Eukaryota</taxon>
        <taxon>Sar</taxon>
        <taxon>Alveolata</taxon>
        <taxon>Dinophyceae</taxon>
        <taxon>Suessiales</taxon>
        <taxon>Symbiodiniaceae</taxon>
        <taxon>Symbiodinium</taxon>
    </lineage>
</organism>
<dbReference type="AlphaFoldDB" id="A0A812VTS7"/>
<sequence length="152" mass="16962">DWIRMSLPVAVGQALQVAPSDVPLELMIRDASMYDNHVLRSFKLRRKDEVEPEPAGLEAFELQQKQRVQEAEVSDQVPEEGEMPKASNISGSTRKVPSMGSVDPRVRGGQKQRPKRVSVAYSPCRSGSCNLYVAVRCEVWRLPNKDGDMLPA</sequence>
<dbReference type="OrthoDB" id="407479at2759"/>
<feature type="region of interest" description="Disordered" evidence="1">
    <location>
        <begin position="68"/>
        <end position="117"/>
    </location>
</feature>
<dbReference type="Proteomes" id="UP000601435">
    <property type="component" value="Unassembled WGS sequence"/>
</dbReference>
<evidence type="ECO:0000313" key="3">
    <source>
        <dbReference type="Proteomes" id="UP000601435"/>
    </source>
</evidence>
<keyword evidence="3" id="KW-1185">Reference proteome</keyword>
<dbReference type="EMBL" id="CAJNJA010031370">
    <property type="protein sequence ID" value="CAE7656490.1"/>
    <property type="molecule type" value="Genomic_DNA"/>
</dbReference>
<gene>
    <name evidence="2" type="ORF">SNEC2469_LOCUS18584</name>
</gene>
<evidence type="ECO:0000256" key="1">
    <source>
        <dbReference type="SAM" id="MobiDB-lite"/>
    </source>
</evidence>
<reference evidence="2" key="1">
    <citation type="submission" date="2021-02" db="EMBL/GenBank/DDBJ databases">
        <authorList>
            <person name="Dougan E. K."/>
            <person name="Rhodes N."/>
            <person name="Thang M."/>
            <person name="Chan C."/>
        </authorList>
    </citation>
    <scope>NUCLEOTIDE SEQUENCE</scope>
</reference>
<name>A0A812VTS7_9DINO</name>
<feature type="non-terminal residue" evidence="2">
    <location>
        <position position="152"/>
    </location>
</feature>
<accession>A0A812VTS7</accession>
<comment type="caution">
    <text evidence="2">The sequence shown here is derived from an EMBL/GenBank/DDBJ whole genome shotgun (WGS) entry which is preliminary data.</text>
</comment>
<evidence type="ECO:0000313" key="2">
    <source>
        <dbReference type="EMBL" id="CAE7656490.1"/>
    </source>
</evidence>
<protein>
    <submittedName>
        <fullName evidence="2">Uncharacterized protein</fullName>
    </submittedName>
</protein>